<dbReference type="PANTHER" id="PTHR36223">
    <property type="entry name" value="BETA-LACTAMASE-TYPE TRANSPEPTIDASE FOLD DOMAIN CONTAINING PROTEIN"/>
    <property type="match status" value="1"/>
</dbReference>
<feature type="compositionally biased region" description="Basic and acidic residues" evidence="1">
    <location>
        <begin position="456"/>
        <end position="468"/>
    </location>
</feature>
<protein>
    <recommendedName>
        <fullName evidence="2">DUF7918 domain-containing protein</fullName>
    </recommendedName>
</protein>
<evidence type="ECO:0000259" key="2">
    <source>
        <dbReference type="Pfam" id="PF25534"/>
    </source>
</evidence>
<feature type="domain" description="DUF7918" evidence="2">
    <location>
        <begin position="18"/>
        <end position="218"/>
    </location>
</feature>
<dbReference type="Proteomes" id="UP000663841">
    <property type="component" value="Unassembled WGS sequence"/>
</dbReference>
<comment type="caution">
    <text evidence="3">The sequence shown here is derived from an EMBL/GenBank/DDBJ whole genome shotgun (WGS) entry which is preliminary data.</text>
</comment>
<dbReference type="PANTHER" id="PTHR36223:SF1">
    <property type="entry name" value="TRANSCRIPTION ELONGATION FACTOR EAF N-TERMINAL DOMAIN-CONTAINING PROTEIN"/>
    <property type="match status" value="1"/>
</dbReference>
<dbReference type="Pfam" id="PF25534">
    <property type="entry name" value="DUF7918"/>
    <property type="match status" value="1"/>
</dbReference>
<organism evidence="3 4">
    <name type="scientific">Rhizoctonia solani</name>
    <dbReference type="NCBI Taxonomy" id="456999"/>
    <lineage>
        <taxon>Eukaryota</taxon>
        <taxon>Fungi</taxon>
        <taxon>Dikarya</taxon>
        <taxon>Basidiomycota</taxon>
        <taxon>Agaricomycotina</taxon>
        <taxon>Agaricomycetes</taxon>
        <taxon>Cantharellales</taxon>
        <taxon>Ceratobasidiaceae</taxon>
        <taxon>Rhizoctonia</taxon>
    </lineage>
</organism>
<dbReference type="AlphaFoldDB" id="A0A8H2XT27"/>
<proteinExistence type="predicted"/>
<dbReference type="InterPro" id="IPR057678">
    <property type="entry name" value="DUF7918"/>
</dbReference>
<name>A0A8H2XT27_9AGAM</name>
<feature type="region of interest" description="Disordered" evidence="1">
    <location>
        <begin position="445"/>
        <end position="468"/>
    </location>
</feature>
<evidence type="ECO:0000256" key="1">
    <source>
        <dbReference type="SAM" id="MobiDB-lite"/>
    </source>
</evidence>
<reference evidence="3" key="1">
    <citation type="submission" date="2021-01" db="EMBL/GenBank/DDBJ databases">
        <authorList>
            <person name="Kaushik A."/>
        </authorList>
    </citation>
    <scope>NUCLEOTIDE SEQUENCE</scope>
    <source>
        <strain evidence="3">AG3-T5</strain>
    </source>
</reference>
<evidence type="ECO:0000313" key="3">
    <source>
        <dbReference type="EMBL" id="CAE6430846.1"/>
    </source>
</evidence>
<gene>
    <name evidence="3" type="ORF">RDB_LOCUS66204</name>
</gene>
<accession>A0A8H2XT27</accession>
<evidence type="ECO:0000313" key="4">
    <source>
        <dbReference type="Proteomes" id="UP000663841"/>
    </source>
</evidence>
<sequence>MIFKKHELSVWITDSGKNELPEYQLREISDDTIQCWIPSTDGANFQIRWKLVQKLHPEYDICATPYLDGVRMTGAVRRKERLFEGYSTKHSKEHTGGFTARLYEFGNRTLTDDDCSKPPQSLLENLNTIRLTFKWGHHEGTSLQPIKTFHVPHELEPIHEKAAKKGHPGAAKLGKTVAISTISNSVRFVESKSIKSVSFVFRYAPLAWLQARDIIPRSPESEPQRTHITLKRERSITQDIIDVDELETDDDEIQIIKHMIMDSEDNALPEYQVEETADDTIQCWIPSTEGNDFKIRYEIVSILHAGHDLRTIPFLDGVQMSGLATPETRLFEGYSYQHYRQLTGNSTARLYEFGKRTLTDSDDCAKLDESILKDLNTIKLKLSWGHQGWLRARDIIPRDSQEPESQDNRRNILKRERSTTPDIIDIDDLETDDDEIQIIKHMVPASVANNKRQRVDRRDAAKPKNEED</sequence>
<dbReference type="EMBL" id="CAJMWW010000084">
    <property type="protein sequence ID" value="CAE6430846.1"/>
    <property type="molecule type" value="Genomic_DNA"/>
</dbReference>